<evidence type="ECO:0000256" key="10">
    <source>
        <dbReference type="ARBA" id="ARBA00025699"/>
    </source>
</evidence>
<dbReference type="InterPro" id="IPR046886">
    <property type="entry name" value="RsmE_MTase_dom"/>
</dbReference>
<reference evidence="16" key="1">
    <citation type="submission" date="2020-05" db="EMBL/GenBank/DDBJ databases">
        <authorList>
            <person name="Chiriac C."/>
            <person name="Salcher M."/>
            <person name="Ghai R."/>
            <person name="Kavagutti S V."/>
        </authorList>
    </citation>
    <scope>NUCLEOTIDE SEQUENCE</scope>
</reference>
<proteinExistence type="inferred from homology"/>
<dbReference type="Gene3D" id="3.40.1280.10">
    <property type="match status" value="1"/>
</dbReference>
<dbReference type="EC" id="2.1.1.193" evidence="3"/>
<dbReference type="EMBL" id="CAFBND010000007">
    <property type="protein sequence ID" value="CAB4928359.1"/>
    <property type="molecule type" value="Genomic_DNA"/>
</dbReference>
<keyword evidence="9" id="KW-0949">S-adenosyl-L-methionine</keyword>
<evidence type="ECO:0000259" key="14">
    <source>
        <dbReference type="Pfam" id="PF20260"/>
    </source>
</evidence>
<dbReference type="GO" id="GO:0070475">
    <property type="term" value="P:rRNA base methylation"/>
    <property type="evidence" value="ECO:0007669"/>
    <property type="project" value="TreeGrafter"/>
</dbReference>
<evidence type="ECO:0000313" key="17">
    <source>
        <dbReference type="EMBL" id="CAB5036438.1"/>
    </source>
</evidence>
<dbReference type="EMBL" id="CAFBIZ010000018">
    <property type="protein sequence ID" value="CAB4846597.1"/>
    <property type="molecule type" value="Genomic_DNA"/>
</dbReference>
<keyword evidence="5" id="KW-0963">Cytoplasm</keyword>
<evidence type="ECO:0000256" key="7">
    <source>
        <dbReference type="ARBA" id="ARBA00022603"/>
    </source>
</evidence>
<dbReference type="PIRSF" id="PIRSF015601">
    <property type="entry name" value="MTase_slr0722"/>
    <property type="match status" value="1"/>
</dbReference>
<comment type="function">
    <text evidence="10">Specifically methylates the N3 position of the uracil ring of uridine 1498 (m3U1498) in 16S rRNA. Acts on the fully assembled 30S ribosomal subunit.</text>
</comment>
<evidence type="ECO:0000256" key="2">
    <source>
        <dbReference type="ARBA" id="ARBA00005528"/>
    </source>
</evidence>
<dbReference type="GO" id="GO:0070042">
    <property type="term" value="F:rRNA (uridine-N3-)-methyltransferase activity"/>
    <property type="evidence" value="ECO:0007669"/>
    <property type="project" value="TreeGrafter"/>
</dbReference>
<evidence type="ECO:0000256" key="4">
    <source>
        <dbReference type="ARBA" id="ARBA00013673"/>
    </source>
</evidence>
<dbReference type="InterPro" id="IPR046887">
    <property type="entry name" value="RsmE_PUA-like"/>
</dbReference>
<feature type="domain" description="Ribosomal RNA small subunit methyltransferase E methyltransferase" evidence="13">
    <location>
        <begin position="80"/>
        <end position="244"/>
    </location>
</feature>
<evidence type="ECO:0000256" key="3">
    <source>
        <dbReference type="ARBA" id="ARBA00012328"/>
    </source>
</evidence>
<dbReference type="EMBL" id="CAFBPU010000036">
    <property type="protein sequence ID" value="CAB5036438.1"/>
    <property type="molecule type" value="Genomic_DNA"/>
</dbReference>
<evidence type="ECO:0000256" key="5">
    <source>
        <dbReference type="ARBA" id="ARBA00022490"/>
    </source>
</evidence>
<keyword evidence="7" id="KW-0489">Methyltransferase</keyword>
<dbReference type="InterPro" id="IPR029026">
    <property type="entry name" value="tRNA_m1G_MTases_N"/>
</dbReference>
<keyword evidence="6" id="KW-0698">rRNA processing</keyword>
<dbReference type="CDD" id="cd18084">
    <property type="entry name" value="RsmE-like"/>
    <property type="match status" value="1"/>
</dbReference>
<evidence type="ECO:0000256" key="12">
    <source>
        <dbReference type="ARBA" id="ARBA00047944"/>
    </source>
</evidence>
<dbReference type="FunFam" id="3.40.1280.10:FF:000023">
    <property type="entry name" value="Ribosomal RNA small subunit methyltransferase E"/>
    <property type="match status" value="1"/>
</dbReference>
<dbReference type="InterPro" id="IPR029028">
    <property type="entry name" value="Alpha/beta_knot_MTases"/>
</dbReference>
<name>A0A6J7IBV7_9ZZZZ</name>
<comment type="subcellular location">
    <subcellularLocation>
        <location evidence="1">Cytoplasm</location>
    </subcellularLocation>
</comment>
<dbReference type="NCBIfam" id="NF008693">
    <property type="entry name" value="PRK11713.2-3"/>
    <property type="match status" value="1"/>
</dbReference>
<dbReference type="GO" id="GO:0005737">
    <property type="term" value="C:cytoplasm"/>
    <property type="evidence" value="ECO:0007669"/>
    <property type="project" value="UniProtKB-SubCell"/>
</dbReference>
<dbReference type="InterPro" id="IPR006700">
    <property type="entry name" value="RsmE"/>
</dbReference>
<dbReference type="Gene3D" id="2.40.240.20">
    <property type="entry name" value="Hypothetical PUA domain-like, domain 1"/>
    <property type="match status" value="1"/>
</dbReference>
<protein>
    <recommendedName>
        <fullName evidence="4">Ribosomal RNA small subunit methyltransferase E</fullName>
        <ecNumber evidence="3">2.1.1.193</ecNumber>
    </recommendedName>
    <alternativeName>
        <fullName evidence="11">16S rRNA m3U1498 methyltransferase</fullName>
    </alternativeName>
</protein>
<comment type="catalytic activity">
    <reaction evidence="12">
        <text>uridine(1498) in 16S rRNA + S-adenosyl-L-methionine = N(3)-methyluridine(1498) in 16S rRNA + S-adenosyl-L-homocysteine + H(+)</text>
        <dbReference type="Rhea" id="RHEA:42920"/>
        <dbReference type="Rhea" id="RHEA-COMP:10283"/>
        <dbReference type="Rhea" id="RHEA-COMP:10284"/>
        <dbReference type="ChEBI" id="CHEBI:15378"/>
        <dbReference type="ChEBI" id="CHEBI:57856"/>
        <dbReference type="ChEBI" id="CHEBI:59789"/>
        <dbReference type="ChEBI" id="CHEBI:65315"/>
        <dbReference type="ChEBI" id="CHEBI:74502"/>
        <dbReference type="EC" id="2.1.1.193"/>
    </reaction>
</comment>
<dbReference type="Pfam" id="PF04452">
    <property type="entry name" value="Methyltrans_RNA"/>
    <property type="match status" value="1"/>
</dbReference>
<dbReference type="InterPro" id="IPR015947">
    <property type="entry name" value="PUA-like_sf"/>
</dbReference>
<dbReference type="PANTHER" id="PTHR30027:SF3">
    <property type="entry name" value="16S RRNA (URACIL(1498)-N(3))-METHYLTRANSFERASE"/>
    <property type="match status" value="1"/>
</dbReference>
<feature type="domain" description="Ribosomal RNA small subunit methyltransferase E PUA-like" evidence="14">
    <location>
        <begin position="23"/>
        <end position="70"/>
    </location>
</feature>
<accession>A0A6J7IBV7</accession>
<evidence type="ECO:0000313" key="16">
    <source>
        <dbReference type="EMBL" id="CAB4928359.1"/>
    </source>
</evidence>
<evidence type="ECO:0000259" key="13">
    <source>
        <dbReference type="Pfam" id="PF04452"/>
    </source>
</evidence>
<dbReference type="SUPFAM" id="SSF75217">
    <property type="entry name" value="alpha/beta knot"/>
    <property type="match status" value="1"/>
</dbReference>
<evidence type="ECO:0000256" key="9">
    <source>
        <dbReference type="ARBA" id="ARBA00022691"/>
    </source>
</evidence>
<evidence type="ECO:0000256" key="6">
    <source>
        <dbReference type="ARBA" id="ARBA00022552"/>
    </source>
</evidence>
<dbReference type="PANTHER" id="PTHR30027">
    <property type="entry name" value="RIBOSOMAL RNA SMALL SUBUNIT METHYLTRANSFERASE E"/>
    <property type="match status" value="1"/>
</dbReference>
<dbReference type="NCBIfam" id="TIGR00046">
    <property type="entry name" value="RsmE family RNA methyltransferase"/>
    <property type="match status" value="1"/>
</dbReference>
<organism evidence="16">
    <name type="scientific">freshwater metagenome</name>
    <dbReference type="NCBI Taxonomy" id="449393"/>
    <lineage>
        <taxon>unclassified sequences</taxon>
        <taxon>metagenomes</taxon>
        <taxon>ecological metagenomes</taxon>
    </lineage>
</organism>
<evidence type="ECO:0000313" key="15">
    <source>
        <dbReference type="EMBL" id="CAB4846597.1"/>
    </source>
</evidence>
<keyword evidence="8" id="KW-0808">Transferase</keyword>
<sequence>MTAPFFLVASDALGSVLGSVVVIDGAEGRHAATVRRLAVGERVMVGDGDGAVVDGVVSAVVGRDRVEVTVSTHTLHVRPVPQVVVVQALAKGERAELSVELLTEVGVDSVVPWSAQRSVAQWRGEKAERGVEKWRATAREATKQSRRPFVPAIRALASTPAVAAMVGEVVSAGGTALVLHEDADRRLAAMGGPWRGDVILVVGPEGGITDAERAMFENSGAISVRLGPSVLRTSTAGAVAASVVLSSCGRWD</sequence>
<evidence type="ECO:0000256" key="1">
    <source>
        <dbReference type="ARBA" id="ARBA00004496"/>
    </source>
</evidence>
<dbReference type="SUPFAM" id="SSF88697">
    <property type="entry name" value="PUA domain-like"/>
    <property type="match status" value="1"/>
</dbReference>
<gene>
    <name evidence="15" type="ORF">UFOPK3268_00257</name>
    <name evidence="16" type="ORF">UFOPK3752_00264</name>
    <name evidence="17" type="ORF">UFOPK4150_01647</name>
</gene>
<dbReference type="Pfam" id="PF20260">
    <property type="entry name" value="PUA_4"/>
    <property type="match status" value="1"/>
</dbReference>
<evidence type="ECO:0000256" key="8">
    <source>
        <dbReference type="ARBA" id="ARBA00022679"/>
    </source>
</evidence>
<dbReference type="AlphaFoldDB" id="A0A6J7IBV7"/>
<comment type="similarity">
    <text evidence="2">Belongs to the RNA methyltransferase RsmE family.</text>
</comment>
<evidence type="ECO:0000256" key="11">
    <source>
        <dbReference type="ARBA" id="ARBA00033196"/>
    </source>
</evidence>